<keyword evidence="1" id="KW-1133">Transmembrane helix</keyword>
<protein>
    <submittedName>
        <fullName evidence="2">Uncharacterized protein</fullName>
    </submittedName>
</protein>
<reference evidence="3" key="1">
    <citation type="journal article" date="2019" name="Int. J. Syst. Evol. Microbiol.">
        <title>The Global Catalogue of Microorganisms (GCM) 10K type strain sequencing project: providing services to taxonomists for standard genome sequencing and annotation.</title>
        <authorList>
            <consortium name="The Broad Institute Genomics Platform"/>
            <consortium name="The Broad Institute Genome Sequencing Center for Infectious Disease"/>
            <person name="Wu L."/>
            <person name="Ma J."/>
        </authorList>
    </citation>
    <scope>NUCLEOTIDE SEQUENCE [LARGE SCALE GENOMIC DNA]</scope>
    <source>
        <strain evidence="3">CECT 7184</strain>
    </source>
</reference>
<name>A0ABT8CPA4_9FLAO</name>
<evidence type="ECO:0000313" key="3">
    <source>
        <dbReference type="Proteomes" id="UP001242368"/>
    </source>
</evidence>
<keyword evidence="1" id="KW-0812">Transmembrane</keyword>
<dbReference type="Proteomes" id="UP001242368">
    <property type="component" value="Unassembled WGS sequence"/>
</dbReference>
<keyword evidence="1" id="KW-0472">Membrane</keyword>
<gene>
    <name evidence="2" type="ORF">QW060_01415</name>
</gene>
<dbReference type="PROSITE" id="PS51257">
    <property type="entry name" value="PROKAR_LIPOPROTEIN"/>
    <property type="match status" value="1"/>
</dbReference>
<sequence length="90" mass="9758">MKIGQFLLGLLIGFVVTLIGGCLYVELVTSFSFFKDMSFLIKSDLGGKVIAIGSLLNIAVVYLLLNKSYYDVVKGVLTALILLVVISQII</sequence>
<organism evidence="2 3">
    <name type="scientific">Paenimyroides ceti</name>
    <dbReference type="NCBI Taxonomy" id="395087"/>
    <lineage>
        <taxon>Bacteria</taxon>
        <taxon>Pseudomonadati</taxon>
        <taxon>Bacteroidota</taxon>
        <taxon>Flavobacteriia</taxon>
        <taxon>Flavobacteriales</taxon>
        <taxon>Flavobacteriaceae</taxon>
        <taxon>Paenimyroides</taxon>
    </lineage>
</organism>
<feature type="transmembrane region" description="Helical" evidence="1">
    <location>
        <begin position="45"/>
        <end position="65"/>
    </location>
</feature>
<dbReference type="RefSeq" id="WP_290361931.1">
    <property type="nucleotide sequence ID" value="NZ_JAUFQU010000001.1"/>
</dbReference>
<evidence type="ECO:0000313" key="2">
    <source>
        <dbReference type="EMBL" id="MDN3705781.1"/>
    </source>
</evidence>
<comment type="caution">
    <text evidence="2">The sequence shown here is derived from an EMBL/GenBank/DDBJ whole genome shotgun (WGS) entry which is preliminary data.</text>
</comment>
<keyword evidence="3" id="KW-1185">Reference proteome</keyword>
<dbReference type="EMBL" id="JAUFQU010000001">
    <property type="protein sequence ID" value="MDN3705781.1"/>
    <property type="molecule type" value="Genomic_DNA"/>
</dbReference>
<accession>A0ABT8CPA4</accession>
<evidence type="ECO:0000256" key="1">
    <source>
        <dbReference type="SAM" id="Phobius"/>
    </source>
</evidence>
<feature type="transmembrane region" description="Helical" evidence="1">
    <location>
        <begin position="7"/>
        <end position="33"/>
    </location>
</feature>
<feature type="transmembrane region" description="Helical" evidence="1">
    <location>
        <begin position="72"/>
        <end position="89"/>
    </location>
</feature>
<proteinExistence type="predicted"/>